<feature type="region of interest" description="Disordered" evidence="1">
    <location>
        <begin position="1"/>
        <end position="26"/>
    </location>
</feature>
<gene>
    <name evidence="2" type="ORF">SR894_06000</name>
</gene>
<reference evidence="2 3" key="1">
    <citation type="submission" date="2023-11" db="EMBL/GenBank/DDBJ databases">
        <title>MicrobeMod: A computational toolkit for identifying prokaryotic methylation and restriction-modification with nanopore sequencing.</title>
        <authorList>
            <person name="Crits-Christoph A."/>
            <person name="Kang S.C."/>
            <person name="Lee H."/>
            <person name="Ostrov N."/>
        </authorList>
    </citation>
    <scope>NUCLEOTIDE SEQUENCE [LARGE SCALE GENOMIC DNA]</scope>
    <source>
        <strain evidence="2 3">ATCC BAA-805</strain>
    </source>
</reference>
<accession>A0ABZ0YRN3</accession>
<evidence type="ECO:0000313" key="3">
    <source>
        <dbReference type="Proteomes" id="UP001324794"/>
    </source>
</evidence>
<evidence type="ECO:0000256" key="1">
    <source>
        <dbReference type="SAM" id="MobiDB-lite"/>
    </source>
</evidence>
<organism evidence="2 3">
    <name type="scientific">Vreelandella neptunia</name>
    <dbReference type="NCBI Taxonomy" id="115551"/>
    <lineage>
        <taxon>Bacteria</taxon>
        <taxon>Pseudomonadati</taxon>
        <taxon>Pseudomonadota</taxon>
        <taxon>Gammaproteobacteria</taxon>
        <taxon>Oceanospirillales</taxon>
        <taxon>Halomonadaceae</taxon>
        <taxon>Vreelandella</taxon>
    </lineage>
</organism>
<keyword evidence="3" id="KW-1185">Reference proteome</keyword>
<evidence type="ECO:0000313" key="2">
    <source>
        <dbReference type="EMBL" id="WQH14089.1"/>
    </source>
</evidence>
<name>A0ABZ0YRN3_9GAMM</name>
<dbReference type="EMBL" id="CP140255">
    <property type="protein sequence ID" value="WQH14089.1"/>
    <property type="molecule type" value="Genomic_DNA"/>
</dbReference>
<dbReference type="Proteomes" id="UP001324794">
    <property type="component" value="Chromosome"/>
</dbReference>
<protein>
    <submittedName>
        <fullName evidence="2">Uncharacterized protein</fullName>
    </submittedName>
</protein>
<dbReference type="RefSeq" id="WP_223289043.1">
    <property type="nucleotide sequence ID" value="NZ_CP140255.1"/>
</dbReference>
<sequence>MSDLRSKSVPSRRGNARGNWPPRTGLRDRPMLLPTIFASLGSLDAIHDHLVLRGAQVVDDLTWIVGEARVSAEPISLSLYSALGLDPEPIEAGWRQYTLGRRYMGPLLHLSPRGEVYVEFIGGYGLGMDATMPLYTLEQLDAILAVHLGRREVAA</sequence>
<proteinExistence type="predicted"/>